<feature type="transmembrane region" description="Helical" evidence="9">
    <location>
        <begin position="964"/>
        <end position="983"/>
    </location>
</feature>
<evidence type="ECO:0000256" key="5">
    <source>
        <dbReference type="ARBA" id="ARBA00022840"/>
    </source>
</evidence>
<protein>
    <submittedName>
        <fullName evidence="12">Uncharacterized protein</fullName>
    </submittedName>
</protein>
<dbReference type="InterPro" id="IPR027417">
    <property type="entry name" value="P-loop_NTPase"/>
</dbReference>
<dbReference type="InterPro" id="IPR003593">
    <property type="entry name" value="AAA+_ATPase"/>
</dbReference>
<feature type="transmembrane region" description="Helical" evidence="9">
    <location>
        <begin position="693"/>
        <end position="714"/>
    </location>
</feature>
<feature type="domain" description="ABC transmembrane type-1" evidence="11">
    <location>
        <begin position="90"/>
        <end position="317"/>
    </location>
</feature>
<feature type="transmembrane region" description="Helical" evidence="9">
    <location>
        <begin position="269"/>
        <end position="296"/>
    </location>
</feature>
<feature type="transmembrane region" description="Helical" evidence="9">
    <location>
        <begin position="844"/>
        <end position="863"/>
    </location>
</feature>
<evidence type="ECO:0000256" key="4">
    <source>
        <dbReference type="ARBA" id="ARBA00022741"/>
    </source>
</evidence>
<keyword evidence="7 9" id="KW-0472">Membrane</keyword>
<keyword evidence="5" id="KW-0067">ATP-binding</keyword>
<feature type="domain" description="ABC transporter" evidence="10">
    <location>
        <begin position="1030"/>
        <end position="1277"/>
    </location>
</feature>
<dbReference type="PROSITE" id="PS50929">
    <property type="entry name" value="ABC_TM1F"/>
    <property type="match status" value="2"/>
</dbReference>
<evidence type="ECO:0000256" key="3">
    <source>
        <dbReference type="ARBA" id="ARBA00022692"/>
    </source>
</evidence>
<dbReference type="EMBL" id="CAMPGE010003335">
    <property type="protein sequence ID" value="CAI2362168.1"/>
    <property type="molecule type" value="Genomic_DNA"/>
</dbReference>
<dbReference type="Pfam" id="PF00664">
    <property type="entry name" value="ABC_membrane"/>
    <property type="match status" value="2"/>
</dbReference>
<dbReference type="AlphaFoldDB" id="A0AAD1UBK7"/>
<evidence type="ECO:0000256" key="6">
    <source>
        <dbReference type="ARBA" id="ARBA00022989"/>
    </source>
</evidence>
<feature type="transmembrane region" description="Helical" evidence="9">
    <location>
        <begin position="90"/>
        <end position="114"/>
    </location>
</feature>
<feature type="transmembrane region" description="Helical" evidence="9">
    <location>
        <begin position="188"/>
        <end position="206"/>
    </location>
</feature>
<dbReference type="PANTHER" id="PTHR43394:SF1">
    <property type="entry name" value="ATP-BINDING CASSETTE SUB-FAMILY B MEMBER 10, MITOCHONDRIAL"/>
    <property type="match status" value="1"/>
</dbReference>
<feature type="domain" description="ABC transmembrane type-1" evidence="11">
    <location>
        <begin position="696"/>
        <end position="905"/>
    </location>
</feature>
<dbReference type="InterPro" id="IPR036640">
    <property type="entry name" value="ABC1_TM_sf"/>
</dbReference>
<dbReference type="GO" id="GO:0005743">
    <property type="term" value="C:mitochondrial inner membrane"/>
    <property type="evidence" value="ECO:0007669"/>
    <property type="project" value="TreeGrafter"/>
</dbReference>
<feature type="transmembrane region" description="Helical" evidence="9">
    <location>
        <begin position="163"/>
        <end position="182"/>
    </location>
</feature>
<gene>
    <name evidence="12" type="ORF">ECRASSUSDP1_LOCUS3490</name>
</gene>
<dbReference type="GO" id="GO:0090374">
    <property type="term" value="P:oligopeptide export from mitochondrion"/>
    <property type="evidence" value="ECO:0007669"/>
    <property type="project" value="TreeGrafter"/>
</dbReference>
<dbReference type="GO" id="GO:0005524">
    <property type="term" value="F:ATP binding"/>
    <property type="evidence" value="ECO:0007669"/>
    <property type="project" value="UniProtKB-KW"/>
</dbReference>
<feature type="domain" description="ABC transporter" evidence="10">
    <location>
        <begin position="373"/>
        <end position="609"/>
    </location>
</feature>
<feature type="transmembrane region" description="Helical" evidence="9">
    <location>
        <begin position="931"/>
        <end position="952"/>
    </location>
</feature>
<dbReference type="Gene3D" id="3.40.50.300">
    <property type="entry name" value="P-loop containing nucleotide triphosphate hydrolases"/>
    <property type="match status" value="2"/>
</dbReference>
<comment type="caution">
    <text evidence="12">The sequence shown here is derived from an EMBL/GenBank/DDBJ whole genome shotgun (WGS) entry which is preliminary data.</text>
</comment>
<dbReference type="Pfam" id="PF00005">
    <property type="entry name" value="ABC_tran"/>
    <property type="match status" value="2"/>
</dbReference>
<feature type="transmembrane region" description="Helical" evidence="9">
    <location>
        <begin position="818"/>
        <end position="838"/>
    </location>
</feature>
<evidence type="ECO:0000256" key="1">
    <source>
        <dbReference type="ARBA" id="ARBA00004141"/>
    </source>
</evidence>
<name>A0AAD1UBK7_EUPCR</name>
<feature type="transmembrane region" description="Helical" evidence="9">
    <location>
        <begin position="34"/>
        <end position="55"/>
    </location>
</feature>
<evidence type="ECO:0000256" key="7">
    <source>
        <dbReference type="ARBA" id="ARBA00023136"/>
    </source>
</evidence>
<reference evidence="12" key="1">
    <citation type="submission" date="2023-07" db="EMBL/GenBank/DDBJ databases">
        <authorList>
            <consortium name="AG Swart"/>
            <person name="Singh M."/>
            <person name="Singh A."/>
            <person name="Seah K."/>
            <person name="Emmerich C."/>
        </authorList>
    </citation>
    <scope>NUCLEOTIDE SEQUENCE</scope>
    <source>
        <strain evidence="12">DP1</strain>
    </source>
</reference>
<dbReference type="PROSITE" id="PS50893">
    <property type="entry name" value="ABC_TRANSPORTER_2"/>
    <property type="match status" value="2"/>
</dbReference>
<keyword evidence="2" id="KW-0813">Transport</keyword>
<evidence type="ECO:0000256" key="8">
    <source>
        <dbReference type="SAM" id="MobiDB-lite"/>
    </source>
</evidence>
<dbReference type="InterPro" id="IPR017871">
    <property type="entry name" value="ABC_transporter-like_CS"/>
</dbReference>
<keyword evidence="3 9" id="KW-0812">Transmembrane</keyword>
<evidence type="ECO:0000313" key="13">
    <source>
        <dbReference type="Proteomes" id="UP001295684"/>
    </source>
</evidence>
<dbReference type="FunFam" id="3.40.50.300:FF:000218">
    <property type="entry name" value="Multidrug ABC transporter ATP-binding protein"/>
    <property type="match status" value="1"/>
</dbReference>
<keyword evidence="13" id="KW-1185">Reference proteome</keyword>
<dbReference type="Proteomes" id="UP001295684">
    <property type="component" value="Unassembled WGS sequence"/>
</dbReference>
<dbReference type="GO" id="GO:0016887">
    <property type="term" value="F:ATP hydrolysis activity"/>
    <property type="evidence" value="ECO:0007669"/>
    <property type="project" value="InterPro"/>
</dbReference>
<dbReference type="InterPro" id="IPR039421">
    <property type="entry name" value="Type_1_exporter"/>
</dbReference>
<dbReference type="PANTHER" id="PTHR43394">
    <property type="entry name" value="ATP-DEPENDENT PERMEASE MDL1, MITOCHONDRIAL"/>
    <property type="match status" value="1"/>
</dbReference>
<accession>A0AAD1UBK7</accession>
<dbReference type="GO" id="GO:0015421">
    <property type="term" value="F:ABC-type oligopeptide transporter activity"/>
    <property type="evidence" value="ECO:0007669"/>
    <property type="project" value="TreeGrafter"/>
</dbReference>
<dbReference type="FunFam" id="3.40.50.300:FF:000604">
    <property type="entry name" value="ABC transporter B family member 28"/>
    <property type="match status" value="1"/>
</dbReference>
<dbReference type="InterPro" id="IPR011527">
    <property type="entry name" value="ABC1_TM_dom"/>
</dbReference>
<evidence type="ECO:0000256" key="9">
    <source>
        <dbReference type="SAM" id="Phobius"/>
    </source>
</evidence>
<evidence type="ECO:0000259" key="10">
    <source>
        <dbReference type="PROSITE" id="PS50893"/>
    </source>
</evidence>
<keyword evidence="4" id="KW-0547">Nucleotide-binding</keyword>
<evidence type="ECO:0000313" key="12">
    <source>
        <dbReference type="EMBL" id="CAI2362168.1"/>
    </source>
</evidence>
<feature type="transmembrane region" description="Helical" evidence="9">
    <location>
        <begin position="743"/>
        <end position="765"/>
    </location>
</feature>
<keyword evidence="6 9" id="KW-1133">Transmembrane helix</keyword>
<dbReference type="InterPro" id="IPR003439">
    <property type="entry name" value="ABC_transporter-like_ATP-bd"/>
</dbReference>
<dbReference type="Gene3D" id="1.20.1560.10">
    <property type="entry name" value="ABC transporter type 1, transmembrane domain"/>
    <property type="match status" value="1"/>
</dbReference>
<evidence type="ECO:0000259" key="11">
    <source>
        <dbReference type="PROSITE" id="PS50929"/>
    </source>
</evidence>
<dbReference type="SMART" id="SM00382">
    <property type="entry name" value="AAA"/>
    <property type="match status" value="2"/>
</dbReference>
<dbReference type="SUPFAM" id="SSF52540">
    <property type="entry name" value="P-loop containing nucleoside triphosphate hydrolases"/>
    <property type="match status" value="2"/>
</dbReference>
<feature type="region of interest" description="Disordered" evidence="8">
    <location>
        <begin position="1"/>
        <end position="24"/>
    </location>
</feature>
<evidence type="ECO:0000256" key="2">
    <source>
        <dbReference type="ARBA" id="ARBA00022448"/>
    </source>
</evidence>
<dbReference type="PROSITE" id="PS00211">
    <property type="entry name" value="ABC_TRANSPORTER_1"/>
    <property type="match status" value="2"/>
</dbReference>
<dbReference type="SUPFAM" id="SSF90123">
    <property type="entry name" value="ABC transporter transmembrane region"/>
    <property type="match status" value="2"/>
</dbReference>
<proteinExistence type="predicted"/>
<comment type="subcellular location">
    <subcellularLocation>
        <location evidence="1">Membrane</location>
        <topology evidence="1">Multi-pass membrane protein</topology>
    </subcellularLocation>
</comment>
<organism evidence="12 13">
    <name type="scientific">Euplotes crassus</name>
    <dbReference type="NCBI Taxonomy" id="5936"/>
    <lineage>
        <taxon>Eukaryota</taxon>
        <taxon>Sar</taxon>
        <taxon>Alveolata</taxon>
        <taxon>Ciliophora</taxon>
        <taxon>Intramacronucleata</taxon>
        <taxon>Spirotrichea</taxon>
        <taxon>Hypotrichia</taxon>
        <taxon>Euplotida</taxon>
        <taxon>Euplotidae</taxon>
        <taxon>Moneuplotes</taxon>
    </lineage>
</organism>
<sequence>MEDTKQENEPFISLEAETPSEEQKSPQKASFFELYCLMNLPYKFLFFIGCISAFIGGFNYPMTMYVCQRIFARLIGTPEEIHDEMIEHDWYVLGIAGLSFVTNFIQYTCFTLVGKKIQYELRWRYIKSILIQDSSWYDKQNIESLPTIVHRNLKDIEIGCGRVIGFVIYAIGSFICGCAITLTLALFLFLTLLVLLTYMLALSIFVETSLDKVQSINEEAFINGGVQAEETINAIRVVKAFRQEKMCSSEFSSHLQKNKKETMGMACRYGTAFAFIESIPYSFLGYALLVGGFFVAEKAHNSFSHDNYTGGDIFSAFCFLSGSYFLGNSLRNIFLMRKGLEAAYPVLELIKRIPEISLDNAEAIEISAISEGIKLDNIVFKYPDSTTNALDGVSIEIKKGKTLAIVGPSGSGKSTIAKLLERFYDPDEGQILIDGRDLKTIDLRQYRNLIGYVGQEPCLFNETIRENLLNSNPNATNEDIVVALKTANAWEFVEKLDKGIDHPVGAVGSKLSGGQKQRIAIARALVRNPQILIFDEATSALDIESEKKVQTAIDSIGGDSITKVVIAHRLATVKNAEKIIVIDGGNIAEQGDHDELLELNKIYAKMTKIQNKADIAKESVSMKQSNLSDITKIETTEEETTNVADQNSNSEEMKLLISDDESKHIQTNEEEVENFNGFFFVLKEVLTFASPKCFIIAILIGSTLLGSALVLLPYPATKLLMSILINFDEGAQIKDDITKYVPIIFGLLIFSSVIQFFCRAMLHVVNINLTMNVRKYVYDNIIHQPLTFFDKPLNNTGNLTSVLASNVKELNGVAVEMYIFIFQSFTGMLFGIGFAFFFEQNMGLLFSIITPVTSISVGITFALQSSSQSSSKEAVNSQEKMISDYILNHITVSSLANEDIILQRYFSEDETKEIKYKVQCSHLYEAMGPAFVYGFGFSFVIFAVFMIIRLAAHNIIQGHSVEDQVMCLIGFTLTFLSVAFLMNNPPDFGKSLKAVKRIIQIMQCAKEGEANSPIVNGDYDLSTETMSCDIEFHNVWFKYSNSTHENWVLEGFSLRINEGESIGFIGESGCGKSTIIALLLRFYEPQAGYITIGGRKITDFTISSVRAYFGLVQQEPVLFNTTIMENICYGKPHATFEEIENAAAIANCEEFIRKKEFGGQSEDDTACDEITQDNRYDGLDEGYKTVCGSGGNKLSGGQKQRIAIARAIISQPKFLILDEATSALDENSQKEVQDALDKVTRECTSIVIAHRLSTLAKCDRIVTIESGVIVDDVQTSNN</sequence>